<dbReference type="NCBIfam" id="NF045728">
    <property type="entry name" value="glycosyl_F510_1955"/>
    <property type="match status" value="1"/>
</dbReference>
<dbReference type="Proteomes" id="UP000325307">
    <property type="component" value="Unassembled WGS sequence"/>
</dbReference>
<dbReference type="InterPro" id="IPR015943">
    <property type="entry name" value="WD40/YVTN_repeat-like_dom_sf"/>
</dbReference>
<feature type="compositionally biased region" description="Polar residues" evidence="1">
    <location>
        <begin position="33"/>
        <end position="57"/>
    </location>
</feature>
<evidence type="ECO:0000313" key="3">
    <source>
        <dbReference type="EMBL" id="GER23684.1"/>
    </source>
</evidence>
<dbReference type="Gene3D" id="2.130.10.10">
    <property type="entry name" value="YVTN repeat-like/Quinoprotein amine dehydrogenase"/>
    <property type="match status" value="1"/>
</dbReference>
<dbReference type="SUPFAM" id="SSF110296">
    <property type="entry name" value="Oligoxyloglucan reducing end-specific cellobiohydrolase"/>
    <property type="match status" value="1"/>
</dbReference>
<name>A0A5A7NS16_9MICC</name>
<feature type="region of interest" description="Disordered" evidence="1">
    <location>
        <begin position="33"/>
        <end position="70"/>
    </location>
</feature>
<dbReference type="CDD" id="cd15482">
    <property type="entry name" value="Sialidase_non-viral"/>
    <property type="match status" value="1"/>
</dbReference>
<dbReference type="AlphaFoldDB" id="A0A5A7NS16"/>
<protein>
    <recommendedName>
        <fullName evidence="5">Exo-alpha-sialidase</fullName>
    </recommendedName>
</protein>
<evidence type="ECO:0000313" key="4">
    <source>
        <dbReference type="Proteomes" id="UP000325307"/>
    </source>
</evidence>
<dbReference type="InterPro" id="IPR054817">
    <property type="entry name" value="Glycosyl_F510_1955-like"/>
</dbReference>
<keyword evidence="4" id="KW-1185">Reference proteome</keyword>
<evidence type="ECO:0000256" key="1">
    <source>
        <dbReference type="SAM" id="MobiDB-lite"/>
    </source>
</evidence>
<dbReference type="OrthoDB" id="9764804at2"/>
<organism evidence="3 4">
    <name type="scientific">Zafaria cholistanensis</name>
    <dbReference type="NCBI Taxonomy" id="1682741"/>
    <lineage>
        <taxon>Bacteria</taxon>
        <taxon>Bacillati</taxon>
        <taxon>Actinomycetota</taxon>
        <taxon>Actinomycetes</taxon>
        <taxon>Micrococcales</taxon>
        <taxon>Micrococcaceae</taxon>
        <taxon>Zafaria</taxon>
    </lineage>
</organism>
<proteinExistence type="predicted"/>
<gene>
    <name evidence="3" type="ORF">NCCP1664_21790</name>
</gene>
<accession>A0A5A7NS16</accession>
<dbReference type="RefSeq" id="WP_149957282.1">
    <property type="nucleotide sequence ID" value="NZ_BKDJ01000011.1"/>
</dbReference>
<dbReference type="EMBL" id="BKDJ01000011">
    <property type="protein sequence ID" value="GER23684.1"/>
    <property type="molecule type" value="Genomic_DNA"/>
</dbReference>
<feature type="signal peptide" evidence="2">
    <location>
        <begin position="1"/>
        <end position="35"/>
    </location>
</feature>
<comment type="caution">
    <text evidence="3">The sequence shown here is derived from an EMBL/GenBank/DDBJ whole genome shotgun (WGS) entry which is preliminary data.</text>
</comment>
<evidence type="ECO:0000256" key="2">
    <source>
        <dbReference type="SAM" id="SignalP"/>
    </source>
</evidence>
<sequence>MLSPLSFPRTPCAVRCFLAAAAAALSLGVAGCSTAQPSDSTAQPPNSTAQRPNSTAQHPEAASGPSHVHGAYADPQTGRLLLASHNGLFEATGEHPVKIGPTIDLMGFAADEDGTFYASGHPGPGVGLPNPVGLITSTDGGATWRPVSRQGESDFHALAVTGDGFVGFDGELRISRDGREWDSVRPAPEPHALAGGPGHGVVLATTGEGVWRSEDGGSTWSAPSGGPVLLTAAFIDARTAAGVSPDGTVYVSEDAGKKWKSVGRVQGQPAAVTGTRTGTGLALWVAGTEGGTERLDVP</sequence>
<evidence type="ECO:0008006" key="5">
    <source>
        <dbReference type="Google" id="ProtNLM"/>
    </source>
</evidence>
<reference evidence="3 4" key="1">
    <citation type="submission" date="2019-09" db="EMBL/GenBank/DDBJ databases">
        <title>Arthrobacter zafarii sp. nov., a moderately thermotolerant and halotolerant actinobacterium isolated from Cholistan desert soil of Pakistan.</title>
        <authorList>
            <person name="Amin A."/>
            <person name="Ahmed I."/>
            <person name="Khalid N."/>
            <person name="Schumann P."/>
            <person name="Busse H.J."/>
            <person name="Khan I.U."/>
            <person name="Li S."/>
            <person name="Li W.J."/>
        </authorList>
    </citation>
    <scope>NUCLEOTIDE SEQUENCE [LARGE SCALE GENOMIC DNA]</scope>
    <source>
        <strain evidence="3 4">NCCP-1664</strain>
    </source>
</reference>
<feature type="chain" id="PRO_5039673505" description="Exo-alpha-sialidase" evidence="2">
    <location>
        <begin position="36"/>
        <end position="298"/>
    </location>
</feature>
<keyword evidence="2" id="KW-0732">Signal</keyword>